<keyword evidence="2" id="KW-0812">Transmembrane</keyword>
<dbReference type="AlphaFoldDB" id="A0A5B7HVM6"/>
<feature type="transmembrane region" description="Helical" evidence="2">
    <location>
        <begin position="68"/>
        <end position="93"/>
    </location>
</feature>
<feature type="compositionally biased region" description="Polar residues" evidence="1">
    <location>
        <begin position="10"/>
        <end position="48"/>
    </location>
</feature>
<dbReference type="Proteomes" id="UP000324222">
    <property type="component" value="Unassembled WGS sequence"/>
</dbReference>
<comment type="caution">
    <text evidence="3">The sequence shown here is derived from an EMBL/GenBank/DDBJ whole genome shotgun (WGS) entry which is preliminary data.</text>
</comment>
<organism evidence="3 4">
    <name type="scientific">Portunus trituberculatus</name>
    <name type="common">Swimming crab</name>
    <name type="synonym">Neptunus trituberculatus</name>
    <dbReference type="NCBI Taxonomy" id="210409"/>
    <lineage>
        <taxon>Eukaryota</taxon>
        <taxon>Metazoa</taxon>
        <taxon>Ecdysozoa</taxon>
        <taxon>Arthropoda</taxon>
        <taxon>Crustacea</taxon>
        <taxon>Multicrustacea</taxon>
        <taxon>Malacostraca</taxon>
        <taxon>Eumalacostraca</taxon>
        <taxon>Eucarida</taxon>
        <taxon>Decapoda</taxon>
        <taxon>Pleocyemata</taxon>
        <taxon>Brachyura</taxon>
        <taxon>Eubrachyura</taxon>
        <taxon>Portunoidea</taxon>
        <taxon>Portunidae</taxon>
        <taxon>Portuninae</taxon>
        <taxon>Portunus</taxon>
    </lineage>
</organism>
<keyword evidence="2" id="KW-1133">Transmembrane helix</keyword>
<feature type="compositionally biased region" description="Basic and acidic residues" evidence="1">
    <location>
        <begin position="49"/>
        <end position="58"/>
    </location>
</feature>
<keyword evidence="2" id="KW-0472">Membrane</keyword>
<protein>
    <submittedName>
        <fullName evidence="3">Uncharacterized protein</fullName>
    </submittedName>
</protein>
<feature type="region of interest" description="Disordered" evidence="1">
    <location>
        <begin position="1"/>
        <end position="58"/>
    </location>
</feature>
<sequence length="98" mass="10876">MNGTHEAATNPPSISRGCQNNGPRGKGSQQRQHLRNNATPPCLRSSSTSREHTHAGEHRVITHGRCHAVFILCWPAWVLVWVLLASHISYLHFGLSYA</sequence>
<evidence type="ECO:0000313" key="4">
    <source>
        <dbReference type="Proteomes" id="UP000324222"/>
    </source>
</evidence>
<evidence type="ECO:0000256" key="2">
    <source>
        <dbReference type="SAM" id="Phobius"/>
    </source>
</evidence>
<reference evidence="3 4" key="1">
    <citation type="submission" date="2019-05" db="EMBL/GenBank/DDBJ databases">
        <title>Another draft genome of Portunus trituberculatus and its Hox gene families provides insights of decapod evolution.</title>
        <authorList>
            <person name="Jeong J.-H."/>
            <person name="Song I."/>
            <person name="Kim S."/>
            <person name="Choi T."/>
            <person name="Kim D."/>
            <person name="Ryu S."/>
            <person name="Kim W."/>
        </authorList>
    </citation>
    <scope>NUCLEOTIDE SEQUENCE [LARGE SCALE GENOMIC DNA]</scope>
    <source>
        <tissue evidence="3">Muscle</tissue>
    </source>
</reference>
<keyword evidence="4" id="KW-1185">Reference proteome</keyword>
<evidence type="ECO:0000313" key="3">
    <source>
        <dbReference type="EMBL" id="MPC73766.1"/>
    </source>
</evidence>
<proteinExistence type="predicted"/>
<dbReference type="EMBL" id="VSRR010037478">
    <property type="protein sequence ID" value="MPC73766.1"/>
    <property type="molecule type" value="Genomic_DNA"/>
</dbReference>
<accession>A0A5B7HVM6</accession>
<gene>
    <name evidence="3" type="ORF">E2C01_068103</name>
</gene>
<name>A0A5B7HVM6_PORTR</name>
<evidence type="ECO:0000256" key="1">
    <source>
        <dbReference type="SAM" id="MobiDB-lite"/>
    </source>
</evidence>